<evidence type="ECO:0000256" key="1">
    <source>
        <dbReference type="SAM" id="SignalP"/>
    </source>
</evidence>
<protein>
    <recommendedName>
        <fullName evidence="4">Fam-a protein</fullName>
    </recommendedName>
</protein>
<dbReference type="OrthoDB" id="373259at2759"/>
<organism evidence="2 3">
    <name type="scientific">Plasmodium yoelii 17X</name>
    <dbReference type="NCBI Taxonomy" id="1323249"/>
    <lineage>
        <taxon>Eukaryota</taxon>
        <taxon>Sar</taxon>
        <taxon>Alveolata</taxon>
        <taxon>Apicomplexa</taxon>
        <taxon>Aconoidasida</taxon>
        <taxon>Haemosporida</taxon>
        <taxon>Plasmodiidae</taxon>
        <taxon>Plasmodium</taxon>
        <taxon>Plasmodium (Vinckeia)</taxon>
    </lineage>
</organism>
<dbReference type="NCBIfam" id="TIGR01599">
    <property type="entry name" value="PYST-A"/>
    <property type="match status" value="1"/>
</dbReference>
<evidence type="ECO:0000313" key="3">
    <source>
        <dbReference type="Proteomes" id="UP000018538"/>
    </source>
</evidence>
<gene>
    <name evidence="2" type="ORF">YYC_05514</name>
</gene>
<evidence type="ECO:0000313" key="2">
    <source>
        <dbReference type="EMBL" id="ETB56696.1"/>
    </source>
</evidence>
<reference evidence="2 3" key="1">
    <citation type="submission" date="2013-11" db="EMBL/GenBank/DDBJ databases">
        <title>The Genome Sequence of Plasmodium yoelii 17X.</title>
        <authorList>
            <consortium name="The Broad Institute Genomics Platform"/>
            <consortium name="The Broad Institute Genome Sequencing Center for Infectious Disease"/>
            <person name="Neafsey D."/>
            <person name="Adams J."/>
            <person name="Walker B."/>
            <person name="Young S.K."/>
            <person name="Zeng Q."/>
            <person name="Gargeya S."/>
            <person name="Fitzgerald M."/>
            <person name="Haas B."/>
            <person name="Abouelleil A."/>
            <person name="Alvarado L."/>
            <person name="Chapman S.B."/>
            <person name="Gainer-Dewar J."/>
            <person name="Goldberg J."/>
            <person name="Griggs A."/>
            <person name="Gujja S."/>
            <person name="Hansen M."/>
            <person name="Howarth C."/>
            <person name="Imamovic A."/>
            <person name="Ireland A."/>
            <person name="Larimer J."/>
            <person name="McCowan C."/>
            <person name="Murphy C."/>
            <person name="Pearson M."/>
            <person name="Poon T.W."/>
            <person name="Priest M."/>
            <person name="Roberts A."/>
            <person name="Saif S."/>
            <person name="Shea T."/>
            <person name="Sykes S."/>
            <person name="Wortman J."/>
            <person name="Nusbaum C."/>
            <person name="Birren B."/>
        </authorList>
    </citation>
    <scope>NUCLEOTIDE SEQUENCE [LARGE SCALE GENOMIC DNA]</scope>
    <source>
        <strain evidence="2 3">17X</strain>
    </source>
</reference>
<proteinExistence type="predicted"/>
<feature type="signal peptide" evidence="1">
    <location>
        <begin position="1"/>
        <end position="25"/>
    </location>
</feature>
<dbReference type="Proteomes" id="UP000018538">
    <property type="component" value="Unassembled WGS sequence"/>
</dbReference>
<dbReference type="InterPro" id="IPR006486">
    <property type="entry name" value="PYST_A"/>
</dbReference>
<keyword evidence="1" id="KW-0732">Signal</keyword>
<evidence type="ECO:0008006" key="4">
    <source>
        <dbReference type="Google" id="ProtNLM"/>
    </source>
</evidence>
<dbReference type="EMBL" id="KI635815">
    <property type="protein sequence ID" value="ETB56696.1"/>
    <property type="molecule type" value="Genomic_DNA"/>
</dbReference>
<sequence>MNKFYIQIVLLLLSIYLCVNNKTLATEFAPNKYTKPKSKKSYPANDNIQGIYEKNKHLLCTNSEEITNAYNFMSDAFKQLEYHATSNEGYVLYHTYLRYDMDFYKKKHKNTEVEKVKYIIKNPNKYNELLNRFWNPNGRNFFNPTSAKRKIVRVYGPNLVMIQQRFKKWPWSREKYFYAFAAIFQISKNKTMIVMASANIIDHNRKNKKYFENKIVESANLFQAEIDSEDDIRNGELKKMFVNLNGYIVEKKKKYIDITHVDSVNGIQIFINNNLFQQLIMNMVPFNKNVLLEKF</sequence>
<dbReference type="InterPro" id="IPR023393">
    <property type="entry name" value="START-like_dom_sf"/>
</dbReference>
<feature type="chain" id="PRO_5004763826" description="Fam-a protein" evidence="1">
    <location>
        <begin position="26"/>
        <end position="295"/>
    </location>
</feature>
<keyword evidence="3" id="KW-1185">Reference proteome</keyword>
<accession>V7PAW8</accession>
<dbReference type="SUPFAM" id="SSF55961">
    <property type="entry name" value="Bet v1-like"/>
    <property type="match status" value="1"/>
</dbReference>
<name>V7PAW8_PLAYE</name>
<dbReference type="Gene3D" id="3.30.530.20">
    <property type="match status" value="1"/>
</dbReference>
<dbReference type="AlphaFoldDB" id="V7PAW8"/>